<evidence type="ECO:0000256" key="1">
    <source>
        <dbReference type="SAM" id="MobiDB-lite"/>
    </source>
</evidence>
<dbReference type="InterPro" id="IPR000835">
    <property type="entry name" value="HTH_MarR-typ"/>
</dbReference>
<feature type="domain" description="HTH marR-type" evidence="2">
    <location>
        <begin position="14"/>
        <end position="148"/>
    </location>
</feature>
<dbReference type="PROSITE" id="PS50995">
    <property type="entry name" value="HTH_MARR_2"/>
    <property type="match status" value="1"/>
</dbReference>
<keyword evidence="4" id="KW-1185">Reference proteome</keyword>
<dbReference type="InterPro" id="IPR036388">
    <property type="entry name" value="WH-like_DNA-bd_sf"/>
</dbReference>
<dbReference type="InterPro" id="IPR039422">
    <property type="entry name" value="MarR/SlyA-like"/>
</dbReference>
<feature type="compositionally biased region" description="Basic and acidic residues" evidence="1">
    <location>
        <begin position="157"/>
        <end position="172"/>
    </location>
</feature>
<evidence type="ECO:0000259" key="2">
    <source>
        <dbReference type="PROSITE" id="PS50995"/>
    </source>
</evidence>
<reference evidence="3 4" key="1">
    <citation type="journal article" date="2019" name="Int. J. Syst. Evol. Microbiol.">
        <title>The Global Catalogue of Microorganisms (GCM) 10K type strain sequencing project: providing services to taxonomists for standard genome sequencing and annotation.</title>
        <authorList>
            <consortium name="The Broad Institute Genomics Platform"/>
            <consortium name="The Broad Institute Genome Sequencing Center for Infectious Disease"/>
            <person name="Wu L."/>
            <person name="Ma J."/>
        </authorList>
    </citation>
    <scope>NUCLEOTIDE SEQUENCE [LARGE SCALE GENOMIC DNA]</scope>
    <source>
        <strain evidence="3 4">JCM 15577</strain>
    </source>
</reference>
<dbReference type="PANTHER" id="PTHR33164:SF99">
    <property type="entry name" value="MARR FAMILY REGULATORY PROTEIN"/>
    <property type="match status" value="1"/>
</dbReference>
<organism evidence="3 4">
    <name type="scientific">Microbacterium sediminicola</name>
    <dbReference type="NCBI Taxonomy" id="415210"/>
    <lineage>
        <taxon>Bacteria</taxon>
        <taxon>Bacillati</taxon>
        <taxon>Actinomycetota</taxon>
        <taxon>Actinomycetes</taxon>
        <taxon>Micrococcales</taxon>
        <taxon>Microbacteriaceae</taxon>
        <taxon>Microbacterium</taxon>
    </lineage>
</organism>
<protein>
    <recommendedName>
        <fullName evidence="2">HTH marR-type domain-containing protein</fullName>
    </recommendedName>
</protein>
<sequence length="196" mass="21607">MRPFLHNYGCVLHDVDTPSLLSLAGASVDARVLRALRRAGHTRLRPRHGYVFQRLLRGPQSISELARDLSVSQQAMSKTVAELRDLGYVAVTQSSDDLRRRSLELTEHARDAIECARDARVHLARDLLGGLGEADHATLRRALSVLLEQLGVAEDVRERRFPPDTHLTEEAARNTQPTRAAASGGASSTSSQRTSR</sequence>
<dbReference type="InterPro" id="IPR036390">
    <property type="entry name" value="WH_DNA-bd_sf"/>
</dbReference>
<dbReference type="EMBL" id="BAAAPL010000001">
    <property type="protein sequence ID" value="GAA1696419.1"/>
    <property type="molecule type" value="Genomic_DNA"/>
</dbReference>
<dbReference type="Gene3D" id="1.10.10.10">
    <property type="entry name" value="Winged helix-like DNA-binding domain superfamily/Winged helix DNA-binding domain"/>
    <property type="match status" value="1"/>
</dbReference>
<feature type="compositionally biased region" description="Low complexity" evidence="1">
    <location>
        <begin position="178"/>
        <end position="196"/>
    </location>
</feature>
<dbReference type="Pfam" id="PF12802">
    <property type="entry name" value="MarR_2"/>
    <property type="match status" value="1"/>
</dbReference>
<comment type="caution">
    <text evidence="3">The sequence shown here is derived from an EMBL/GenBank/DDBJ whole genome shotgun (WGS) entry which is preliminary data.</text>
</comment>
<feature type="region of interest" description="Disordered" evidence="1">
    <location>
        <begin position="157"/>
        <end position="196"/>
    </location>
</feature>
<name>A0ABN2I034_9MICO</name>
<gene>
    <name evidence="3" type="ORF">GCM10009808_12130</name>
</gene>
<proteinExistence type="predicted"/>
<dbReference type="PANTHER" id="PTHR33164">
    <property type="entry name" value="TRANSCRIPTIONAL REGULATOR, MARR FAMILY"/>
    <property type="match status" value="1"/>
</dbReference>
<accession>A0ABN2I034</accession>
<evidence type="ECO:0000313" key="3">
    <source>
        <dbReference type="EMBL" id="GAA1696419.1"/>
    </source>
</evidence>
<dbReference type="SMART" id="SM00347">
    <property type="entry name" value="HTH_MARR"/>
    <property type="match status" value="1"/>
</dbReference>
<dbReference type="CDD" id="cd00090">
    <property type="entry name" value="HTH_ARSR"/>
    <property type="match status" value="1"/>
</dbReference>
<dbReference type="Proteomes" id="UP001501690">
    <property type="component" value="Unassembled WGS sequence"/>
</dbReference>
<dbReference type="SUPFAM" id="SSF46785">
    <property type="entry name" value="Winged helix' DNA-binding domain"/>
    <property type="match status" value="1"/>
</dbReference>
<evidence type="ECO:0000313" key="4">
    <source>
        <dbReference type="Proteomes" id="UP001501690"/>
    </source>
</evidence>
<dbReference type="InterPro" id="IPR011991">
    <property type="entry name" value="ArsR-like_HTH"/>
</dbReference>